<protein>
    <submittedName>
        <fullName evidence="1">Uncharacterized protein</fullName>
    </submittedName>
</protein>
<proteinExistence type="predicted"/>
<evidence type="ECO:0000313" key="1">
    <source>
        <dbReference type="EMBL" id="JAD67254.1"/>
    </source>
</evidence>
<accession>A0A0A9BT92</accession>
<dbReference type="EMBL" id="GBRH01230641">
    <property type="protein sequence ID" value="JAD67254.1"/>
    <property type="molecule type" value="Transcribed_RNA"/>
</dbReference>
<name>A0A0A9BT92_ARUDO</name>
<sequence length="43" mass="4994">MKKYTLYSESCHPHALSAIDPKIFYIRITLMKKHNMSHCTTGP</sequence>
<organism evidence="1">
    <name type="scientific">Arundo donax</name>
    <name type="common">Giant reed</name>
    <name type="synonym">Donax arundinaceus</name>
    <dbReference type="NCBI Taxonomy" id="35708"/>
    <lineage>
        <taxon>Eukaryota</taxon>
        <taxon>Viridiplantae</taxon>
        <taxon>Streptophyta</taxon>
        <taxon>Embryophyta</taxon>
        <taxon>Tracheophyta</taxon>
        <taxon>Spermatophyta</taxon>
        <taxon>Magnoliopsida</taxon>
        <taxon>Liliopsida</taxon>
        <taxon>Poales</taxon>
        <taxon>Poaceae</taxon>
        <taxon>PACMAD clade</taxon>
        <taxon>Arundinoideae</taxon>
        <taxon>Arundineae</taxon>
        <taxon>Arundo</taxon>
    </lineage>
</organism>
<reference evidence="1" key="1">
    <citation type="submission" date="2014-09" db="EMBL/GenBank/DDBJ databases">
        <authorList>
            <person name="Magalhaes I.L.F."/>
            <person name="Oliveira U."/>
            <person name="Santos F.R."/>
            <person name="Vidigal T.H.D.A."/>
            <person name="Brescovit A.D."/>
            <person name="Santos A.J."/>
        </authorList>
    </citation>
    <scope>NUCLEOTIDE SEQUENCE</scope>
    <source>
        <tissue evidence="1">Shoot tissue taken approximately 20 cm above the soil surface</tissue>
    </source>
</reference>
<dbReference type="AlphaFoldDB" id="A0A0A9BT92"/>
<reference evidence="1" key="2">
    <citation type="journal article" date="2015" name="Data Brief">
        <title>Shoot transcriptome of the giant reed, Arundo donax.</title>
        <authorList>
            <person name="Barrero R.A."/>
            <person name="Guerrero F.D."/>
            <person name="Moolhuijzen P."/>
            <person name="Goolsby J.A."/>
            <person name="Tidwell J."/>
            <person name="Bellgard S.E."/>
            <person name="Bellgard M.I."/>
        </authorList>
    </citation>
    <scope>NUCLEOTIDE SEQUENCE</scope>
    <source>
        <tissue evidence="1">Shoot tissue taken approximately 20 cm above the soil surface</tissue>
    </source>
</reference>